<evidence type="ECO:0000256" key="1">
    <source>
        <dbReference type="SAM" id="Phobius"/>
    </source>
</evidence>
<dbReference type="GO" id="GO:0052621">
    <property type="term" value="F:diguanylate cyclase activity"/>
    <property type="evidence" value="ECO:0007669"/>
    <property type="project" value="TreeGrafter"/>
</dbReference>
<evidence type="ECO:0000259" key="2">
    <source>
        <dbReference type="PROSITE" id="PS50887"/>
    </source>
</evidence>
<dbReference type="Pfam" id="PF00990">
    <property type="entry name" value="GGDEF"/>
    <property type="match status" value="1"/>
</dbReference>
<dbReference type="InterPro" id="IPR029787">
    <property type="entry name" value="Nucleotide_cyclase"/>
</dbReference>
<evidence type="ECO:0000313" key="3">
    <source>
        <dbReference type="EMBL" id="GAF88666.1"/>
    </source>
</evidence>
<comment type="caution">
    <text evidence="3">The sequence shown here is derived from an EMBL/GenBank/DDBJ whole genome shotgun (WGS) entry which is preliminary data.</text>
</comment>
<protein>
    <recommendedName>
        <fullName evidence="2">GGDEF domain-containing protein</fullName>
    </recommendedName>
</protein>
<feature type="non-terminal residue" evidence="3">
    <location>
        <position position="164"/>
    </location>
</feature>
<accession>X0TN11</accession>
<keyword evidence="1" id="KW-0472">Membrane</keyword>
<dbReference type="AlphaFoldDB" id="X0TN11"/>
<dbReference type="NCBIfam" id="TIGR00254">
    <property type="entry name" value="GGDEF"/>
    <property type="match status" value="1"/>
</dbReference>
<dbReference type="Gene3D" id="3.30.70.270">
    <property type="match status" value="1"/>
</dbReference>
<dbReference type="PANTHER" id="PTHR45138:SF9">
    <property type="entry name" value="DIGUANYLATE CYCLASE DGCM-RELATED"/>
    <property type="match status" value="1"/>
</dbReference>
<gene>
    <name evidence="3" type="ORF">S01H1_29241</name>
</gene>
<dbReference type="CDD" id="cd01949">
    <property type="entry name" value="GGDEF"/>
    <property type="match status" value="1"/>
</dbReference>
<feature type="transmembrane region" description="Helical" evidence="1">
    <location>
        <begin position="36"/>
        <end position="59"/>
    </location>
</feature>
<dbReference type="GO" id="GO:1902201">
    <property type="term" value="P:negative regulation of bacterial-type flagellum-dependent cell motility"/>
    <property type="evidence" value="ECO:0007669"/>
    <property type="project" value="TreeGrafter"/>
</dbReference>
<dbReference type="PANTHER" id="PTHR45138">
    <property type="entry name" value="REGULATORY COMPONENTS OF SENSORY TRANSDUCTION SYSTEM"/>
    <property type="match status" value="1"/>
</dbReference>
<sequence>MQDTQQETASVPSAGIIARRAERDGAPATDLGRLRWALRIAGATFALIGGVTISLAHVSDLGWEFHAINGLIFVGVMLMAYALAAISRKSHVQLERRYRARLFIRNLELQDMAMRDDLTQLFNRRYFFERLRRELDRARSLQSPLAILVLDVDRLKSVNDTYGH</sequence>
<reference evidence="3" key="1">
    <citation type="journal article" date="2014" name="Front. Microbiol.">
        <title>High frequency of phylogenetically diverse reductive dehalogenase-homologous genes in deep subseafloor sedimentary metagenomes.</title>
        <authorList>
            <person name="Kawai M."/>
            <person name="Futagami T."/>
            <person name="Toyoda A."/>
            <person name="Takaki Y."/>
            <person name="Nishi S."/>
            <person name="Hori S."/>
            <person name="Arai W."/>
            <person name="Tsubouchi T."/>
            <person name="Morono Y."/>
            <person name="Uchiyama I."/>
            <person name="Ito T."/>
            <person name="Fujiyama A."/>
            <person name="Inagaki F."/>
            <person name="Takami H."/>
        </authorList>
    </citation>
    <scope>NUCLEOTIDE SEQUENCE</scope>
    <source>
        <strain evidence="3">Expedition CK06-06</strain>
    </source>
</reference>
<dbReference type="PROSITE" id="PS50887">
    <property type="entry name" value="GGDEF"/>
    <property type="match status" value="1"/>
</dbReference>
<keyword evidence="1" id="KW-0812">Transmembrane</keyword>
<keyword evidence="1" id="KW-1133">Transmembrane helix</keyword>
<dbReference type="GO" id="GO:0043709">
    <property type="term" value="P:cell adhesion involved in single-species biofilm formation"/>
    <property type="evidence" value="ECO:0007669"/>
    <property type="project" value="TreeGrafter"/>
</dbReference>
<dbReference type="GO" id="GO:0005886">
    <property type="term" value="C:plasma membrane"/>
    <property type="evidence" value="ECO:0007669"/>
    <property type="project" value="TreeGrafter"/>
</dbReference>
<dbReference type="EMBL" id="BARS01017917">
    <property type="protein sequence ID" value="GAF88666.1"/>
    <property type="molecule type" value="Genomic_DNA"/>
</dbReference>
<dbReference type="InterPro" id="IPR000160">
    <property type="entry name" value="GGDEF_dom"/>
</dbReference>
<name>X0TN11_9ZZZZ</name>
<dbReference type="InterPro" id="IPR043128">
    <property type="entry name" value="Rev_trsase/Diguanyl_cyclase"/>
</dbReference>
<feature type="transmembrane region" description="Helical" evidence="1">
    <location>
        <begin position="65"/>
        <end position="86"/>
    </location>
</feature>
<dbReference type="SUPFAM" id="SSF55073">
    <property type="entry name" value="Nucleotide cyclase"/>
    <property type="match status" value="1"/>
</dbReference>
<proteinExistence type="predicted"/>
<organism evidence="3">
    <name type="scientific">marine sediment metagenome</name>
    <dbReference type="NCBI Taxonomy" id="412755"/>
    <lineage>
        <taxon>unclassified sequences</taxon>
        <taxon>metagenomes</taxon>
        <taxon>ecological metagenomes</taxon>
    </lineage>
</organism>
<dbReference type="InterPro" id="IPR050469">
    <property type="entry name" value="Diguanylate_Cyclase"/>
</dbReference>
<feature type="domain" description="GGDEF" evidence="2">
    <location>
        <begin position="143"/>
        <end position="164"/>
    </location>
</feature>